<evidence type="ECO:0000313" key="3">
    <source>
        <dbReference type="Proteomes" id="UP001219525"/>
    </source>
</evidence>
<gene>
    <name evidence="2" type="ORF">GGX14DRAFT_485662</name>
</gene>
<evidence type="ECO:0000313" key="2">
    <source>
        <dbReference type="EMBL" id="KAJ7186213.1"/>
    </source>
</evidence>
<comment type="caution">
    <text evidence="2">The sequence shown here is derived from an EMBL/GenBank/DDBJ whole genome shotgun (WGS) entry which is preliminary data.</text>
</comment>
<accession>A0AAD6UJF4</accession>
<feature type="region of interest" description="Disordered" evidence="1">
    <location>
        <begin position="1"/>
        <end position="20"/>
    </location>
</feature>
<dbReference type="Proteomes" id="UP001219525">
    <property type="component" value="Unassembled WGS sequence"/>
</dbReference>
<protein>
    <submittedName>
        <fullName evidence="2">Uncharacterized protein</fullName>
    </submittedName>
</protein>
<proteinExistence type="predicted"/>
<keyword evidence="3" id="KW-1185">Reference proteome</keyword>
<dbReference type="EMBL" id="JARJCW010000213">
    <property type="protein sequence ID" value="KAJ7186213.1"/>
    <property type="molecule type" value="Genomic_DNA"/>
</dbReference>
<organism evidence="2 3">
    <name type="scientific">Mycena pura</name>
    <dbReference type="NCBI Taxonomy" id="153505"/>
    <lineage>
        <taxon>Eukaryota</taxon>
        <taxon>Fungi</taxon>
        <taxon>Dikarya</taxon>
        <taxon>Basidiomycota</taxon>
        <taxon>Agaricomycotina</taxon>
        <taxon>Agaricomycetes</taxon>
        <taxon>Agaricomycetidae</taxon>
        <taxon>Agaricales</taxon>
        <taxon>Marasmiineae</taxon>
        <taxon>Mycenaceae</taxon>
        <taxon>Mycena</taxon>
    </lineage>
</organism>
<dbReference type="AlphaFoldDB" id="A0AAD6UJF4"/>
<evidence type="ECO:0000256" key="1">
    <source>
        <dbReference type="SAM" id="MobiDB-lite"/>
    </source>
</evidence>
<feature type="compositionally biased region" description="Basic and acidic residues" evidence="1">
    <location>
        <begin position="1"/>
        <end position="11"/>
    </location>
</feature>
<reference evidence="2" key="1">
    <citation type="submission" date="2023-03" db="EMBL/GenBank/DDBJ databases">
        <title>Massive genome expansion in bonnet fungi (Mycena s.s.) driven by repeated elements and novel gene families across ecological guilds.</title>
        <authorList>
            <consortium name="Lawrence Berkeley National Laboratory"/>
            <person name="Harder C.B."/>
            <person name="Miyauchi S."/>
            <person name="Viragh M."/>
            <person name="Kuo A."/>
            <person name="Thoen E."/>
            <person name="Andreopoulos B."/>
            <person name="Lu D."/>
            <person name="Skrede I."/>
            <person name="Drula E."/>
            <person name="Henrissat B."/>
            <person name="Morin E."/>
            <person name="Kohler A."/>
            <person name="Barry K."/>
            <person name="LaButti K."/>
            <person name="Morin E."/>
            <person name="Salamov A."/>
            <person name="Lipzen A."/>
            <person name="Mereny Z."/>
            <person name="Hegedus B."/>
            <person name="Baldrian P."/>
            <person name="Stursova M."/>
            <person name="Weitz H."/>
            <person name="Taylor A."/>
            <person name="Grigoriev I.V."/>
            <person name="Nagy L.G."/>
            <person name="Martin F."/>
            <person name="Kauserud H."/>
        </authorList>
    </citation>
    <scope>NUCLEOTIDE SEQUENCE</scope>
    <source>
        <strain evidence="2">9144</strain>
    </source>
</reference>
<name>A0AAD6UJF4_9AGAR</name>
<sequence length="564" mass="64656">MDHQVHEDRRPNVSPTLPVDGYDTSSSLRYAGSFFPDAKHFVLTGGKFTSITNITQSAYHDPSDFRVIPLGDLDLRQEIRLDGTSGIVHRRNGRASVRRMYSARIRGINSKMTVAIYQGENSEEEWREDISQHLNLRHPNLVQLCGISSSSGLHAAIFYDDLIPCKNLLSKHKDSPVWMVHFFNYLEKELYTVAQYMDSISSTPASQLFDKCIYWLRPSTGRLCIELTPKYPPPHPLPFYWLLRDEEVHVSLLGPDQETEIISSMLFDHYHEICRYHLDHPREFLVPFHSSISLGEIRHFSKSAAGYEQTVAIAFIPFRYFDDWSWSGTREMAVIAENGWIRINAVDVASEYSLRIYINFRSDTFKGSDPWLTQANYIFDQLNITSNHEDYVRIRGIQYVVTLSEKSQIVPHGYLFLCPLEELQSSDDGRFFRVPNCVAYWSLNPSGAERLSPKDAKDLGFQSIGFVAKASGKSWDRSVYAGLRQFHQGKGYDPCSQDLARELGYPLYQFGETQLPFTRSRTGEGEIEEYDFDFDETGLEVKCAASKFWILKKPSTGVGTLSWL</sequence>